<reference evidence="2 3" key="1">
    <citation type="submission" date="2024-01" db="EMBL/GenBank/DDBJ databases">
        <title>The complete chloroplast genome sequence of Lithospermum erythrorhizon: insights into the phylogenetic relationship among Boraginaceae species and the maternal lineages of purple gromwells.</title>
        <authorList>
            <person name="Okada T."/>
            <person name="Watanabe K."/>
        </authorList>
    </citation>
    <scope>NUCLEOTIDE SEQUENCE [LARGE SCALE GENOMIC DNA]</scope>
</reference>
<dbReference type="EMBL" id="BAABME010017850">
    <property type="protein sequence ID" value="GAA0151593.1"/>
    <property type="molecule type" value="Genomic_DNA"/>
</dbReference>
<gene>
    <name evidence="2" type="ORF">LIER_37314</name>
</gene>
<comment type="caution">
    <text evidence="2">The sequence shown here is derived from an EMBL/GenBank/DDBJ whole genome shotgun (WGS) entry which is preliminary data.</text>
</comment>
<evidence type="ECO:0000256" key="1">
    <source>
        <dbReference type="SAM" id="MobiDB-lite"/>
    </source>
</evidence>
<protein>
    <submittedName>
        <fullName evidence="2">Uncharacterized protein</fullName>
    </submittedName>
</protein>
<keyword evidence="3" id="KW-1185">Reference proteome</keyword>
<dbReference type="AlphaFoldDB" id="A0AAV3PMZ9"/>
<accession>A0AAV3PMZ9</accession>
<proteinExistence type="predicted"/>
<organism evidence="2 3">
    <name type="scientific">Lithospermum erythrorhizon</name>
    <name type="common">Purple gromwell</name>
    <name type="synonym">Lithospermum officinale var. erythrorhizon</name>
    <dbReference type="NCBI Taxonomy" id="34254"/>
    <lineage>
        <taxon>Eukaryota</taxon>
        <taxon>Viridiplantae</taxon>
        <taxon>Streptophyta</taxon>
        <taxon>Embryophyta</taxon>
        <taxon>Tracheophyta</taxon>
        <taxon>Spermatophyta</taxon>
        <taxon>Magnoliopsida</taxon>
        <taxon>eudicotyledons</taxon>
        <taxon>Gunneridae</taxon>
        <taxon>Pentapetalae</taxon>
        <taxon>asterids</taxon>
        <taxon>lamiids</taxon>
        <taxon>Boraginales</taxon>
        <taxon>Boraginaceae</taxon>
        <taxon>Boraginoideae</taxon>
        <taxon>Lithospermeae</taxon>
        <taxon>Lithospermum</taxon>
    </lineage>
</organism>
<evidence type="ECO:0000313" key="2">
    <source>
        <dbReference type="EMBL" id="GAA0151593.1"/>
    </source>
</evidence>
<name>A0AAV3PMZ9_LITER</name>
<sequence>MGDITPRNVRKEENYEEGVSISPTKHIKTDVKSPKKYQELRGRIVKPSMYLLSPYDVRVHDSKLPLKENNLVTFAWTSEKD</sequence>
<dbReference type="Proteomes" id="UP001454036">
    <property type="component" value="Unassembled WGS sequence"/>
</dbReference>
<evidence type="ECO:0000313" key="3">
    <source>
        <dbReference type="Proteomes" id="UP001454036"/>
    </source>
</evidence>
<feature type="region of interest" description="Disordered" evidence="1">
    <location>
        <begin position="1"/>
        <end position="33"/>
    </location>
</feature>